<name>A0A399JFA7_9MICC</name>
<evidence type="ECO:0000313" key="3">
    <source>
        <dbReference type="Proteomes" id="UP000265419"/>
    </source>
</evidence>
<proteinExistence type="predicted"/>
<comment type="caution">
    <text evidence="2">The sequence shown here is derived from an EMBL/GenBank/DDBJ whole genome shotgun (WGS) entry which is preliminary data.</text>
</comment>
<protein>
    <submittedName>
        <fullName evidence="2">Spermidine synthase</fullName>
    </submittedName>
</protein>
<dbReference type="SUPFAM" id="SSF53335">
    <property type="entry name" value="S-adenosyl-L-methionine-dependent methyltransferases"/>
    <property type="match status" value="1"/>
</dbReference>
<dbReference type="NCBIfam" id="NF037959">
    <property type="entry name" value="MFS_SpdSyn"/>
    <property type="match status" value="1"/>
</dbReference>
<reference evidence="2 3" key="1">
    <citation type="submission" date="2018-07" db="EMBL/GenBank/DDBJ databases">
        <title>Arthrobacter sp. nov., isolated from raw cow's milk with high bacterial count.</title>
        <authorList>
            <person name="Hahne J."/>
            <person name="Isele D."/>
            <person name="Lipski A."/>
        </authorList>
    </citation>
    <scope>NUCLEOTIDE SEQUENCE [LARGE SCALE GENOMIC DNA]</scope>
    <source>
        <strain evidence="2 3">JZ R-35</strain>
    </source>
</reference>
<evidence type="ECO:0000313" key="2">
    <source>
        <dbReference type="EMBL" id="RII43267.1"/>
    </source>
</evidence>
<sequence>MGRKRAGREIEAQPEGDALREGTWETDTGTVRLERDPYSPSAWTVYVNGVPSSHVDLEHPERLDFEYMRWMAALISQRWPDGGRLRALHLGGGACSMARWIHAGYPGARQVVVELDARLTVLVREWFSLPSAPLLRLRPGDAGEVLPSLTEDTRDLIIRDVFAGDQTPQQLTTPAFHAEAKRVLAEDGLYLLNVGDAPDRAHLRAEASALRELFPHVAAVADPAMLKGRRRGNVVVAASCAELPLGPALTRSLLGDALPAHVWGEQELAAFLR</sequence>
<keyword evidence="1" id="KW-0620">Polyamine biosynthesis</keyword>
<dbReference type="RefSeq" id="WP_119423639.1">
    <property type="nucleotide sequence ID" value="NZ_QQXK01000004.1"/>
</dbReference>
<gene>
    <name evidence="2" type="ORF">DWB68_02900</name>
</gene>
<evidence type="ECO:0000256" key="1">
    <source>
        <dbReference type="ARBA" id="ARBA00023115"/>
    </source>
</evidence>
<dbReference type="Gene3D" id="3.40.50.150">
    <property type="entry name" value="Vaccinia Virus protein VP39"/>
    <property type="match status" value="1"/>
</dbReference>
<keyword evidence="3" id="KW-1185">Reference proteome</keyword>
<dbReference type="PANTHER" id="PTHR43317:SF1">
    <property type="entry name" value="THERMOSPERMINE SYNTHASE ACAULIS5"/>
    <property type="match status" value="1"/>
</dbReference>
<accession>A0A399JFA7</accession>
<dbReference type="EMBL" id="QQXK01000004">
    <property type="protein sequence ID" value="RII43267.1"/>
    <property type="molecule type" value="Genomic_DNA"/>
</dbReference>
<dbReference type="Proteomes" id="UP000265419">
    <property type="component" value="Unassembled WGS sequence"/>
</dbReference>
<dbReference type="InterPro" id="IPR029063">
    <property type="entry name" value="SAM-dependent_MTases_sf"/>
</dbReference>
<organism evidence="2 3">
    <name type="scientific">Galactobacter valiniphilus</name>
    <dbReference type="NCBI Taxonomy" id="2676122"/>
    <lineage>
        <taxon>Bacteria</taxon>
        <taxon>Bacillati</taxon>
        <taxon>Actinomycetota</taxon>
        <taxon>Actinomycetes</taxon>
        <taxon>Micrococcales</taxon>
        <taxon>Micrococcaceae</taxon>
        <taxon>Galactobacter</taxon>
    </lineage>
</organism>
<dbReference type="AlphaFoldDB" id="A0A399JFA7"/>
<dbReference type="PANTHER" id="PTHR43317">
    <property type="entry name" value="THERMOSPERMINE SYNTHASE ACAULIS5"/>
    <property type="match status" value="1"/>
</dbReference>
<dbReference type="GO" id="GO:0006596">
    <property type="term" value="P:polyamine biosynthetic process"/>
    <property type="evidence" value="ECO:0007669"/>
    <property type="project" value="UniProtKB-KW"/>
</dbReference>